<dbReference type="GO" id="GO:0005829">
    <property type="term" value="C:cytosol"/>
    <property type="evidence" value="ECO:0007669"/>
    <property type="project" value="TreeGrafter"/>
</dbReference>
<dbReference type="Gene3D" id="3.30.1240.10">
    <property type="match status" value="1"/>
</dbReference>
<dbReference type="Proteomes" id="UP000273154">
    <property type="component" value="Chromosome"/>
</dbReference>
<dbReference type="InterPro" id="IPR023214">
    <property type="entry name" value="HAD_sf"/>
</dbReference>
<dbReference type="GO" id="GO:0016791">
    <property type="term" value="F:phosphatase activity"/>
    <property type="evidence" value="ECO:0007669"/>
    <property type="project" value="TreeGrafter"/>
</dbReference>
<dbReference type="GO" id="GO:0000287">
    <property type="term" value="F:magnesium ion binding"/>
    <property type="evidence" value="ECO:0007669"/>
    <property type="project" value="TreeGrafter"/>
</dbReference>
<dbReference type="PROSITE" id="PS01229">
    <property type="entry name" value="COF_2"/>
    <property type="match status" value="1"/>
</dbReference>
<dbReference type="NCBIfam" id="TIGR01484">
    <property type="entry name" value="HAD-SF-IIB"/>
    <property type="match status" value="1"/>
</dbReference>
<dbReference type="AlphaFoldDB" id="A0A3G9K804"/>
<evidence type="ECO:0000313" key="1">
    <source>
        <dbReference type="EMBL" id="BBH50039.1"/>
    </source>
</evidence>
<evidence type="ECO:0000313" key="2">
    <source>
        <dbReference type="Proteomes" id="UP000273154"/>
    </source>
</evidence>
<protein>
    <submittedName>
        <fullName evidence="1">Haloacid dehalogenase</fullName>
    </submittedName>
</protein>
<dbReference type="InterPro" id="IPR006379">
    <property type="entry name" value="HAD-SF_hydro_IIB"/>
</dbReference>
<dbReference type="PANTHER" id="PTHR10000:SF8">
    <property type="entry name" value="HAD SUPERFAMILY HYDROLASE-LIKE, TYPE 3"/>
    <property type="match status" value="1"/>
</dbReference>
<proteinExistence type="predicted"/>
<sequence>MAFEIIALDMDGTLLDSRKRVLPSSVAAVERAAAAGKTVAICSGRCPVMVTKYRDELPGVRYAICCAGAMIYDMEHDRVVDETNLDPAFISHALDVAEEEGFFLLEVTSGTGIYMQADEMSQAARCGVGIYEQLYHETSTVIADAHAFARRPDVLQSKLNFHFADVAARDRCRARLEGSGVVITNCERSSMEFSAPGIDKGVGLARLAALLGVPESSTISVGDAENDLAMLRSAGLGVAMGNALPCAVEAADVQVADNDHDGVAEAIERYLLA</sequence>
<dbReference type="NCBIfam" id="TIGR00099">
    <property type="entry name" value="Cof-subfamily"/>
    <property type="match status" value="1"/>
</dbReference>
<keyword evidence="2" id="KW-1185">Reference proteome</keyword>
<organism evidence="1 2">
    <name type="scientific">Parolsenella catena</name>
    <dbReference type="NCBI Taxonomy" id="2003188"/>
    <lineage>
        <taxon>Bacteria</taxon>
        <taxon>Bacillati</taxon>
        <taxon>Actinomycetota</taxon>
        <taxon>Coriobacteriia</taxon>
        <taxon>Coriobacteriales</taxon>
        <taxon>Atopobiaceae</taxon>
        <taxon>Parolsenella</taxon>
    </lineage>
</organism>
<dbReference type="PANTHER" id="PTHR10000">
    <property type="entry name" value="PHOSPHOSERINE PHOSPHATASE"/>
    <property type="match status" value="1"/>
</dbReference>
<accession>A0A3G9K804</accession>
<reference evidence="2" key="1">
    <citation type="submission" date="2018-11" db="EMBL/GenBank/DDBJ databases">
        <title>Comparative genomics of Parolsenella catena and Libanicoccus massiliensis: Reclassification of Libanicoccus massiliensis as Parolsenella massiliensis comb. nov.</title>
        <authorList>
            <person name="Sakamoto M."/>
            <person name="Ikeyama N."/>
            <person name="Murakami T."/>
            <person name="Mori H."/>
            <person name="Yuki M."/>
            <person name="Ohkuma M."/>
        </authorList>
    </citation>
    <scope>NUCLEOTIDE SEQUENCE [LARGE SCALE GENOMIC DNA]</scope>
    <source>
        <strain evidence="2">JCM 31932</strain>
    </source>
</reference>
<dbReference type="InterPro" id="IPR036412">
    <property type="entry name" value="HAD-like_sf"/>
</dbReference>
<dbReference type="KEGG" id="pcat:Pcatena_06260"/>
<dbReference type="InterPro" id="IPR000150">
    <property type="entry name" value="Cof"/>
</dbReference>
<name>A0A3G9K804_9ACTN</name>
<dbReference type="GeneID" id="88848756"/>
<dbReference type="Pfam" id="PF08282">
    <property type="entry name" value="Hydrolase_3"/>
    <property type="match status" value="1"/>
</dbReference>
<dbReference type="Gene3D" id="3.40.50.1000">
    <property type="entry name" value="HAD superfamily/HAD-like"/>
    <property type="match status" value="1"/>
</dbReference>
<dbReference type="RefSeq" id="WP_172596363.1">
    <property type="nucleotide sequence ID" value="NZ_AP019367.1"/>
</dbReference>
<gene>
    <name evidence="1" type="primary">cof_4</name>
    <name evidence="1" type="ORF">Pcatena_06260</name>
</gene>
<dbReference type="EMBL" id="AP019367">
    <property type="protein sequence ID" value="BBH50039.1"/>
    <property type="molecule type" value="Genomic_DNA"/>
</dbReference>
<dbReference type="SUPFAM" id="SSF56784">
    <property type="entry name" value="HAD-like"/>
    <property type="match status" value="1"/>
</dbReference>